<name>A0A843XIV9_COLES</name>
<evidence type="ECO:0000256" key="1">
    <source>
        <dbReference type="SAM" id="MobiDB-lite"/>
    </source>
</evidence>
<accession>A0A843XIV9</accession>
<reference evidence="2" key="1">
    <citation type="submission" date="2017-07" db="EMBL/GenBank/DDBJ databases">
        <title>Taro Niue Genome Assembly and Annotation.</title>
        <authorList>
            <person name="Atibalentja N."/>
            <person name="Keating K."/>
            <person name="Fields C.J."/>
        </authorList>
    </citation>
    <scope>NUCLEOTIDE SEQUENCE</scope>
    <source>
        <strain evidence="2">Niue_2</strain>
        <tissue evidence="2">Leaf</tissue>
    </source>
</reference>
<gene>
    <name evidence="2" type="ORF">Taro_052152</name>
</gene>
<keyword evidence="3" id="KW-1185">Reference proteome</keyword>
<evidence type="ECO:0000313" key="3">
    <source>
        <dbReference type="Proteomes" id="UP000652761"/>
    </source>
</evidence>
<organism evidence="2 3">
    <name type="scientific">Colocasia esculenta</name>
    <name type="common">Wild taro</name>
    <name type="synonym">Arum esculentum</name>
    <dbReference type="NCBI Taxonomy" id="4460"/>
    <lineage>
        <taxon>Eukaryota</taxon>
        <taxon>Viridiplantae</taxon>
        <taxon>Streptophyta</taxon>
        <taxon>Embryophyta</taxon>
        <taxon>Tracheophyta</taxon>
        <taxon>Spermatophyta</taxon>
        <taxon>Magnoliopsida</taxon>
        <taxon>Liliopsida</taxon>
        <taxon>Araceae</taxon>
        <taxon>Aroideae</taxon>
        <taxon>Colocasieae</taxon>
        <taxon>Colocasia</taxon>
    </lineage>
</organism>
<sequence>MAQHSPSWLGRQAWPFCKAPCTFGCGPRLPSIISTSGHLQVPRAVSGHPVTYSVQMPPAEQAQLEAHRGPVNASSVPGYQAPSMQSGYRTSSPVRYIPTREHIKALRQLAMVTKMARHAPHEHLNETAELSFLGRSKKEKLESHDLPLREATAPT</sequence>
<proteinExistence type="predicted"/>
<dbReference type="Proteomes" id="UP000652761">
    <property type="component" value="Unassembled WGS sequence"/>
</dbReference>
<feature type="compositionally biased region" description="Basic and acidic residues" evidence="1">
    <location>
        <begin position="139"/>
        <end position="148"/>
    </location>
</feature>
<feature type="region of interest" description="Disordered" evidence="1">
    <location>
        <begin position="65"/>
        <end position="91"/>
    </location>
</feature>
<dbReference type="AlphaFoldDB" id="A0A843XIV9"/>
<evidence type="ECO:0000313" key="2">
    <source>
        <dbReference type="EMBL" id="MQM19153.1"/>
    </source>
</evidence>
<feature type="compositionally biased region" description="Polar residues" evidence="1">
    <location>
        <begin position="72"/>
        <end position="91"/>
    </location>
</feature>
<feature type="region of interest" description="Disordered" evidence="1">
    <location>
        <begin position="135"/>
        <end position="155"/>
    </location>
</feature>
<dbReference type="EMBL" id="NMUH01008700">
    <property type="protein sequence ID" value="MQM19153.1"/>
    <property type="molecule type" value="Genomic_DNA"/>
</dbReference>
<protein>
    <submittedName>
        <fullName evidence="2">Uncharacterized protein</fullName>
    </submittedName>
</protein>
<comment type="caution">
    <text evidence="2">The sequence shown here is derived from an EMBL/GenBank/DDBJ whole genome shotgun (WGS) entry which is preliminary data.</text>
</comment>